<proteinExistence type="predicted"/>
<dbReference type="Gene3D" id="3.40.50.300">
    <property type="entry name" value="P-loop containing nucleotide triphosphate hydrolases"/>
    <property type="match status" value="1"/>
</dbReference>
<accession>A0ABQ3ETC8</accession>
<protein>
    <submittedName>
        <fullName evidence="2">Transposase</fullName>
    </submittedName>
</protein>
<gene>
    <name evidence="2" type="ORF">GCM10007094_39230</name>
</gene>
<dbReference type="Pfam" id="PF13401">
    <property type="entry name" value="AAA_22"/>
    <property type="match status" value="1"/>
</dbReference>
<evidence type="ECO:0000259" key="1">
    <source>
        <dbReference type="Pfam" id="PF13401"/>
    </source>
</evidence>
<dbReference type="InterPro" id="IPR027417">
    <property type="entry name" value="P-loop_NTPase"/>
</dbReference>
<dbReference type="EMBL" id="BMXE01000009">
    <property type="protein sequence ID" value="GHB46077.1"/>
    <property type="molecule type" value="Genomic_DNA"/>
</dbReference>
<comment type="caution">
    <text evidence="2">The sequence shown here is derived from an EMBL/GenBank/DDBJ whole genome shotgun (WGS) entry which is preliminary data.</text>
</comment>
<dbReference type="PANTHER" id="PTHR35894:SF1">
    <property type="entry name" value="PHOSPHORIBULOKINASE _ URIDINE KINASE FAMILY"/>
    <property type="match status" value="1"/>
</dbReference>
<dbReference type="RefSeq" id="WP_189438511.1">
    <property type="nucleotide sequence ID" value="NZ_BMXE01000009.1"/>
</dbReference>
<dbReference type="InterPro" id="IPR049945">
    <property type="entry name" value="AAA_22"/>
</dbReference>
<sequence>MAPVKAQYIETAFPDYQGNPLIEALPRRCSDEQLIEILENYPTPTTAERMLDPFDRLDYLSRLDHFIQPLPEYLHLYRAVDRTIRKGYSAKNPLSPTTQNYLHYPLDTPTKIEPITGYFRPKGCVITVIGESGAGKTTMLEQVLAPFPQIIDHSDYYTEPLHLRQVVWAKVDCPHDSSVRQLCNNILRQLDELQGFSETKLGHTIPDLLLQIEARVKSSFLGLLVIDEMQHLTARKTKGSDSLLKFLHNLVNNLGIPLLFCGNPPFDELLSKDFKTARRAESEFYLRMELLQNDELWEIFFEELWKLQWTAQVTPSSKAISDHLHHLSAGNVDMAVRIFREAQRIVIGSGAEHLNEQVLDQATAVASQATARTLNEMRHSHTAILKRPRKEAAVSQGTISPPPAFHKIPGDLTRAQHPEFAEQLQFLKDEIDLTRLVEDPNAIQQAAEQADPINELKNKDILCDDPLLQLGT</sequence>
<dbReference type="PANTHER" id="PTHR35894">
    <property type="entry name" value="GENERAL SECRETION PATHWAY PROTEIN A-RELATED"/>
    <property type="match status" value="1"/>
</dbReference>
<dbReference type="SUPFAM" id="SSF52540">
    <property type="entry name" value="P-loop containing nucleoside triphosphate hydrolases"/>
    <property type="match status" value="1"/>
</dbReference>
<organism evidence="2 3">
    <name type="scientific">Pseudovibrio japonicus</name>
    <dbReference type="NCBI Taxonomy" id="366534"/>
    <lineage>
        <taxon>Bacteria</taxon>
        <taxon>Pseudomonadati</taxon>
        <taxon>Pseudomonadota</taxon>
        <taxon>Alphaproteobacteria</taxon>
        <taxon>Hyphomicrobiales</taxon>
        <taxon>Stappiaceae</taxon>
        <taxon>Pseudovibrio</taxon>
    </lineage>
</organism>
<feature type="domain" description="ORC1/DEAH AAA+ ATPase" evidence="1">
    <location>
        <begin position="125"/>
        <end position="270"/>
    </location>
</feature>
<dbReference type="InterPro" id="IPR052026">
    <property type="entry name" value="ExeA_AAA_ATPase_DNA-bind"/>
</dbReference>
<name>A0ABQ3ETC8_9HYPH</name>
<keyword evidence="3" id="KW-1185">Reference proteome</keyword>
<reference evidence="3" key="1">
    <citation type="journal article" date="2019" name="Int. J. Syst. Evol. Microbiol.">
        <title>The Global Catalogue of Microorganisms (GCM) 10K type strain sequencing project: providing services to taxonomists for standard genome sequencing and annotation.</title>
        <authorList>
            <consortium name="The Broad Institute Genomics Platform"/>
            <consortium name="The Broad Institute Genome Sequencing Center for Infectious Disease"/>
            <person name="Wu L."/>
            <person name="Ma J."/>
        </authorList>
    </citation>
    <scope>NUCLEOTIDE SEQUENCE [LARGE SCALE GENOMIC DNA]</scope>
    <source>
        <strain evidence="3">KCTC 12861</strain>
    </source>
</reference>
<evidence type="ECO:0000313" key="3">
    <source>
        <dbReference type="Proteomes" id="UP000637980"/>
    </source>
</evidence>
<evidence type="ECO:0000313" key="2">
    <source>
        <dbReference type="EMBL" id="GHB46077.1"/>
    </source>
</evidence>
<dbReference type="Proteomes" id="UP000637980">
    <property type="component" value="Unassembled WGS sequence"/>
</dbReference>